<dbReference type="SUPFAM" id="SSF48452">
    <property type="entry name" value="TPR-like"/>
    <property type="match status" value="1"/>
</dbReference>
<dbReference type="Pfam" id="PF20431">
    <property type="entry name" value="E_motif"/>
    <property type="match status" value="1"/>
</dbReference>
<dbReference type="InterPro" id="IPR011990">
    <property type="entry name" value="TPR-like_helical_dom_sf"/>
</dbReference>
<sequence>MSLGKKYFGCNTIGTSRDTCESMIFKRNLAETSLHMLYVSCFQNAHKLFDKITKRHPFFQTCLYHIASQQRNSRSAVSVDSFDQNEYTVSWTSKISNLARKNRPQEAIGLFKTMLVKNQRPNFVTVLSLIKVIGEMGLRDMACGIHGFAIKMGFVELEVSVVTSLVGVYSSWDMRIARKLFDETPNRDVVLCSAMISACVKNGDYVEAFELFKKMQFWGLQPNHVSVVSILPACADLGVMKFGKEIHGFSIKRVIYSHTNVQNSLVDMYAKCGNLKASFFIFNRMLKKDLVSWRSMIHGCLENECPQETLFVFSNMRSCGSEMDECIMREVIGASSQLDEILIGQGLHGLVLKMGYIASVSMVTALLQVYANFGSVRSARTLFDQLHQKDVVAWSVMIAAYAQSGQPSDAFDTLRQMQLVDQKPNEAIYVGLLRSCSLMAEQEIGESIHANVTKAGYLSNTFLTSALIDMYCKFGRVRQGKAIFDENHLKDFICWSSMINGYGINGCGDEVLECFANMLSCGIKPNDVVFISVLSACSHCGLEYEGWNWFNAMEEIYGISPKLAHYACMVDMLSRQGNIEEALEFVNNMPVEPDKRIWGALLGGSRKAHGSIDITECIAKQIINLDPKNASYYVILSNLYAEQGRWDEVEKLRRLVNREELKKEMAYSMI</sequence>
<keyword evidence="1" id="KW-0677">Repeat</keyword>
<dbReference type="FunFam" id="1.25.40.10:FF:000073">
    <property type="entry name" value="Pentatricopeptide repeat-containing protein chloroplastic"/>
    <property type="match status" value="1"/>
</dbReference>
<evidence type="ECO:0000313" key="3">
    <source>
        <dbReference type="EMBL" id="KAL2511381.1"/>
    </source>
</evidence>
<dbReference type="Pfam" id="PF01535">
    <property type="entry name" value="PPR"/>
    <property type="match status" value="8"/>
</dbReference>
<accession>A0ABD1TF78</accession>
<organism evidence="3 4">
    <name type="scientific">Abeliophyllum distichum</name>
    <dbReference type="NCBI Taxonomy" id="126358"/>
    <lineage>
        <taxon>Eukaryota</taxon>
        <taxon>Viridiplantae</taxon>
        <taxon>Streptophyta</taxon>
        <taxon>Embryophyta</taxon>
        <taxon>Tracheophyta</taxon>
        <taxon>Spermatophyta</taxon>
        <taxon>Magnoliopsida</taxon>
        <taxon>eudicotyledons</taxon>
        <taxon>Gunneridae</taxon>
        <taxon>Pentapetalae</taxon>
        <taxon>asterids</taxon>
        <taxon>lamiids</taxon>
        <taxon>Lamiales</taxon>
        <taxon>Oleaceae</taxon>
        <taxon>Forsythieae</taxon>
        <taxon>Abeliophyllum</taxon>
    </lineage>
</organism>
<dbReference type="InterPro" id="IPR046848">
    <property type="entry name" value="E_motif"/>
</dbReference>
<feature type="repeat" description="PPR" evidence="2">
    <location>
        <begin position="188"/>
        <end position="222"/>
    </location>
</feature>
<gene>
    <name evidence="3" type="ORF">Adt_16981</name>
</gene>
<feature type="repeat" description="PPR" evidence="2">
    <location>
        <begin position="491"/>
        <end position="525"/>
    </location>
</feature>
<dbReference type="Pfam" id="PF13041">
    <property type="entry name" value="PPR_2"/>
    <property type="match status" value="1"/>
</dbReference>
<evidence type="ECO:0000256" key="1">
    <source>
        <dbReference type="ARBA" id="ARBA00022737"/>
    </source>
</evidence>
<dbReference type="AlphaFoldDB" id="A0ABD1TF78"/>
<dbReference type="Proteomes" id="UP001604336">
    <property type="component" value="Unassembled WGS sequence"/>
</dbReference>
<dbReference type="GO" id="GO:0003729">
    <property type="term" value="F:mRNA binding"/>
    <property type="evidence" value="ECO:0007669"/>
    <property type="project" value="UniProtKB-ARBA"/>
</dbReference>
<dbReference type="InterPro" id="IPR002885">
    <property type="entry name" value="PPR_rpt"/>
</dbReference>
<dbReference type="NCBIfam" id="TIGR00756">
    <property type="entry name" value="PPR"/>
    <property type="match status" value="4"/>
</dbReference>
<keyword evidence="4" id="KW-1185">Reference proteome</keyword>
<proteinExistence type="predicted"/>
<feature type="repeat" description="PPR" evidence="2">
    <location>
        <begin position="390"/>
        <end position="424"/>
    </location>
</feature>
<dbReference type="PANTHER" id="PTHR47926">
    <property type="entry name" value="PENTATRICOPEPTIDE REPEAT-CONTAINING PROTEIN"/>
    <property type="match status" value="1"/>
</dbReference>
<dbReference type="InterPro" id="IPR046960">
    <property type="entry name" value="PPR_At4g14850-like_plant"/>
</dbReference>
<evidence type="ECO:0000256" key="2">
    <source>
        <dbReference type="PROSITE-ProRule" id="PRU00708"/>
    </source>
</evidence>
<name>A0ABD1TF78_9LAMI</name>
<dbReference type="EMBL" id="JBFOLK010000005">
    <property type="protein sequence ID" value="KAL2511381.1"/>
    <property type="molecule type" value="Genomic_DNA"/>
</dbReference>
<protein>
    <submittedName>
        <fullName evidence="3">Pentatricopeptide repeat-containing protein</fullName>
    </submittedName>
</protein>
<feature type="repeat" description="PPR" evidence="2">
    <location>
        <begin position="87"/>
        <end position="121"/>
    </location>
</feature>
<reference evidence="4" key="1">
    <citation type="submission" date="2024-07" db="EMBL/GenBank/DDBJ databases">
        <title>Two chromosome-level genome assemblies of Korean endemic species Abeliophyllum distichum and Forsythia ovata (Oleaceae).</title>
        <authorList>
            <person name="Jang H."/>
        </authorList>
    </citation>
    <scope>NUCLEOTIDE SEQUENCE [LARGE SCALE GENOMIC DNA]</scope>
</reference>
<dbReference type="PANTHER" id="PTHR47926:SF414">
    <property type="entry name" value="PENTATRICOPEPTIDE REPEAT-CONTAINING PROTEIN DOT4, CHLOROPLASTIC-LIKE"/>
    <property type="match status" value="1"/>
</dbReference>
<dbReference type="Gene3D" id="1.25.40.10">
    <property type="entry name" value="Tetratricopeptide repeat domain"/>
    <property type="match status" value="6"/>
</dbReference>
<feature type="repeat" description="PPR" evidence="2">
    <location>
        <begin position="289"/>
        <end position="323"/>
    </location>
</feature>
<dbReference type="PROSITE" id="PS51375">
    <property type="entry name" value="PPR"/>
    <property type="match status" value="5"/>
</dbReference>
<dbReference type="FunFam" id="1.25.40.10:FF:000090">
    <property type="entry name" value="Pentatricopeptide repeat-containing protein, chloroplastic"/>
    <property type="match status" value="1"/>
</dbReference>
<evidence type="ECO:0000313" key="4">
    <source>
        <dbReference type="Proteomes" id="UP001604336"/>
    </source>
</evidence>
<comment type="caution">
    <text evidence="3">The sequence shown here is derived from an EMBL/GenBank/DDBJ whole genome shotgun (WGS) entry which is preliminary data.</text>
</comment>